<keyword evidence="3" id="KW-1185">Reference proteome</keyword>
<proteinExistence type="predicted"/>
<reference evidence="2 3" key="1">
    <citation type="journal article" date="2011" name="PLoS Genet.">
        <title>Comparative genomic analysis of human fungal pathogens causing paracoccidioidomycosis.</title>
        <authorList>
            <person name="Desjardins C.A."/>
            <person name="Champion M.D."/>
            <person name="Holder J.W."/>
            <person name="Muszewska A."/>
            <person name="Goldberg J."/>
            <person name="Bailao A.M."/>
            <person name="Brigido M.M."/>
            <person name="Ferreira M.E."/>
            <person name="Garcia A.M."/>
            <person name="Grynberg M."/>
            <person name="Gujja S."/>
            <person name="Heiman D.I."/>
            <person name="Henn M.R."/>
            <person name="Kodira C.D."/>
            <person name="Leon-Narvaez H."/>
            <person name="Longo L.V."/>
            <person name="Ma L.J."/>
            <person name="Malavazi I."/>
            <person name="Matsuo A.L."/>
            <person name="Morais F.V."/>
            <person name="Pereira M."/>
            <person name="Rodriguez-Brito S."/>
            <person name="Sakthikumar S."/>
            <person name="Salem-Izacc S.M."/>
            <person name="Sykes S.M."/>
            <person name="Teixeira M.M."/>
            <person name="Vallejo M.C."/>
            <person name="Walter M.E."/>
            <person name="Yandava C."/>
            <person name="Young S."/>
            <person name="Zeng Q."/>
            <person name="Zucker J."/>
            <person name="Felipe M.S."/>
            <person name="Goldman G.H."/>
            <person name="Haas B.J."/>
            <person name="McEwen J.G."/>
            <person name="Nino-Vega G."/>
            <person name="Puccia R."/>
            <person name="San-Blas G."/>
            <person name="Soares C.M."/>
            <person name="Birren B.W."/>
            <person name="Cuomo C.A."/>
        </authorList>
    </citation>
    <scope>NUCLEOTIDE SEQUENCE [LARGE SCALE GENOMIC DNA]</scope>
    <source>
        <strain evidence="3">ATCC MYA-826 / Pb01</strain>
    </source>
</reference>
<dbReference type="GeneID" id="9095643"/>
<name>C1H4D2_PARBA</name>
<dbReference type="KEGG" id="pbl:PAAG_05625"/>
<organism evidence="2 3">
    <name type="scientific">Paracoccidioides lutzii (strain ATCC MYA-826 / Pb01)</name>
    <name type="common">Paracoccidioides brasiliensis</name>
    <dbReference type="NCBI Taxonomy" id="502779"/>
    <lineage>
        <taxon>Eukaryota</taxon>
        <taxon>Fungi</taxon>
        <taxon>Dikarya</taxon>
        <taxon>Ascomycota</taxon>
        <taxon>Pezizomycotina</taxon>
        <taxon>Eurotiomycetes</taxon>
        <taxon>Eurotiomycetidae</taxon>
        <taxon>Onygenales</taxon>
        <taxon>Ajellomycetaceae</taxon>
        <taxon>Paracoccidioides</taxon>
    </lineage>
</organism>
<evidence type="ECO:0000313" key="2">
    <source>
        <dbReference type="EMBL" id="EEH34576.2"/>
    </source>
</evidence>
<dbReference type="VEuPathDB" id="FungiDB:PAAG_05625"/>
<dbReference type="HOGENOM" id="CLU_1886385_0_0_1"/>
<dbReference type="RefSeq" id="XP_002792340.2">
    <property type="nucleotide sequence ID" value="XM_002792294.2"/>
</dbReference>
<gene>
    <name evidence="2" type="ORF">PAAG_05625</name>
</gene>
<feature type="region of interest" description="Disordered" evidence="1">
    <location>
        <begin position="105"/>
        <end position="135"/>
    </location>
</feature>
<dbReference type="EMBL" id="KN294006">
    <property type="protein sequence ID" value="EEH34576.2"/>
    <property type="molecule type" value="Genomic_DNA"/>
</dbReference>
<evidence type="ECO:0000313" key="3">
    <source>
        <dbReference type="Proteomes" id="UP000002059"/>
    </source>
</evidence>
<protein>
    <submittedName>
        <fullName evidence="2">Uncharacterized protein</fullName>
    </submittedName>
</protein>
<accession>C1H4D2</accession>
<sequence>MGATRRYLFGKEERDVFAGRRAAAVKQNPGFVPRIYIRRSEKRTGYHDLTASVFAYSCQNFVISKWAPRKKPSTTCKATRQASAISFVRYGLPYAEKSTAKFSARPRLPVTSRPSGQPLTAKATKRETTALQQFR</sequence>
<dbReference type="AlphaFoldDB" id="C1H4D2"/>
<dbReference type="Proteomes" id="UP000002059">
    <property type="component" value="Partially assembled WGS sequence"/>
</dbReference>
<evidence type="ECO:0000256" key="1">
    <source>
        <dbReference type="SAM" id="MobiDB-lite"/>
    </source>
</evidence>